<organism evidence="2 3">
    <name type="scientific">Cyphellophora europaea (strain CBS 101466)</name>
    <name type="common">Phialophora europaea</name>
    <dbReference type="NCBI Taxonomy" id="1220924"/>
    <lineage>
        <taxon>Eukaryota</taxon>
        <taxon>Fungi</taxon>
        <taxon>Dikarya</taxon>
        <taxon>Ascomycota</taxon>
        <taxon>Pezizomycotina</taxon>
        <taxon>Eurotiomycetes</taxon>
        <taxon>Chaetothyriomycetidae</taxon>
        <taxon>Chaetothyriales</taxon>
        <taxon>Cyphellophoraceae</taxon>
        <taxon>Cyphellophora</taxon>
    </lineage>
</organism>
<gene>
    <name evidence="2" type="ORF">HMPREF1541_07691</name>
</gene>
<dbReference type="EMBL" id="KB822723">
    <property type="protein sequence ID" value="ETN38067.1"/>
    <property type="molecule type" value="Genomic_DNA"/>
</dbReference>
<dbReference type="InterPro" id="IPR001810">
    <property type="entry name" value="F-box_dom"/>
</dbReference>
<dbReference type="eggNOG" id="ENOG502SPK2">
    <property type="taxonomic scope" value="Eukaryota"/>
</dbReference>
<evidence type="ECO:0000313" key="3">
    <source>
        <dbReference type="Proteomes" id="UP000030752"/>
    </source>
</evidence>
<dbReference type="STRING" id="1220924.W2RNM2"/>
<dbReference type="VEuPathDB" id="FungiDB:HMPREF1541_07691"/>
<dbReference type="Pfam" id="PF12937">
    <property type="entry name" value="F-box-like"/>
    <property type="match status" value="1"/>
</dbReference>
<evidence type="ECO:0000313" key="2">
    <source>
        <dbReference type="EMBL" id="ETN38067.1"/>
    </source>
</evidence>
<keyword evidence="3" id="KW-1185">Reference proteome</keyword>
<name>W2RNM2_CYPE1</name>
<dbReference type="SUPFAM" id="SSF52047">
    <property type="entry name" value="RNI-like"/>
    <property type="match status" value="1"/>
</dbReference>
<dbReference type="InParanoid" id="W2RNM2"/>
<proteinExistence type="predicted"/>
<feature type="domain" description="F-box" evidence="1">
    <location>
        <begin position="24"/>
        <end position="69"/>
    </location>
</feature>
<dbReference type="Gene3D" id="3.80.10.10">
    <property type="entry name" value="Ribonuclease Inhibitor"/>
    <property type="match status" value="1"/>
</dbReference>
<dbReference type="AlphaFoldDB" id="W2RNM2"/>
<dbReference type="InterPro" id="IPR032675">
    <property type="entry name" value="LRR_dom_sf"/>
</dbReference>
<dbReference type="GeneID" id="19975030"/>
<sequence length="508" mass="58244">MVHRYAPVPPIDCEEGVTDDVMAVNHLLDIPPELLSHVFAHLDHPGLCSTIRVCREFHLLAEPFLYRDVRILNSSQGTGLVFAFSKDPRRVAWVRSLLVSTKFGDEGGLSALPPWIVEMDNLRDLRLETPDCNMRDPDERIAWIQLQDRYERIFEQASILLPPAQRRLQKLRTCTVHLVDEQREMITLRRHSALFLHPNLRSLTISCASTDFVHALPAPLVRDLSLTRTTKLEHLHLEECDLNTSTLMKLLRLSSELKSLKISEGIRYDNTIFSRQSRRHGNVTPDSLVEAIAKYCSKSLTQLSLALGHFRRSHESITSRGHHLNLTLFDNLRRLDLNMRTCNLIRLAPYCDHLTYRRLPASLETLRIFSIPLAPRTRPFRAMDGVYLPIKECFVQEKQKHGIPILDTVIFSYEYYDADERASLATSEEGEVIEHTPQVPLAQARIKRACNKLRNTYREANVRLLIEMVTLPAGFIPPYLYPEESPSSDILWDSAAAIESDSGIYWAK</sequence>
<dbReference type="PROSITE" id="PS50181">
    <property type="entry name" value="FBOX"/>
    <property type="match status" value="1"/>
</dbReference>
<dbReference type="SUPFAM" id="SSF81383">
    <property type="entry name" value="F-box domain"/>
    <property type="match status" value="1"/>
</dbReference>
<dbReference type="OrthoDB" id="2522477at2759"/>
<dbReference type="RefSeq" id="XP_008720236.1">
    <property type="nucleotide sequence ID" value="XM_008722014.1"/>
</dbReference>
<accession>W2RNM2</accession>
<evidence type="ECO:0000259" key="1">
    <source>
        <dbReference type="PROSITE" id="PS50181"/>
    </source>
</evidence>
<protein>
    <recommendedName>
        <fullName evidence="1">F-box domain-containing protein</fullName>
    </recommendedName>
</protein>
<dbReference type="Gene3D" id="1.20.1280.50">
    <property type="match status" value="1"/>
</dbReference>
<reference evidence="2 3" key="1">
    <citation type="submission" date="2013-03" db="EMBL/GenBank/DDBJ databases">
        <title>The Genome Sequence of Phialophora europaea CBS 101466.</title>
        <authorList>
            <consortium name="The Broad Institute Genomics Platform"/>
            <person name="Cuomo C."/>
            <person name="de Hoog S."/>
            <person name="Gorbushina A."/>
            <person name="Walker B."/>
            <person name="Young S.K."/>
            <person name="Zeng Q."/>
            <person name="Gargeya S."/>
            <person name="Fitzgerald M."/>
            <person name="Haas B."/>
            <person name="Abouelleil A."/>
            <person name="Allen A.W."/>
            <person name="Alvarado L."/>
            <person name="Arachchi H.M."/>
            <person name="Berlin A.M."/>
            <person name="Chapman S.B."/>
            <person name="Gainer-Dewar J."/>
            <person name="Goldberg J."/>
            <person name="Griggs A."/>
            <person name="Gujja S."/>
            <person name="Hansen M."/>
            <person name="Howarth C."/>
            <person name="Imamovic A."/>
            <person name="Ireland A."/>
            <person name="Larimer J."/>
            <person name="McCowan C."/>
            <person name="Murphy C."/>
            <person name="Pearson M."/>
            <person name="Poon T.W."/>
            <person name="Priest M."/>
            <person name="Roberts A."/>
            <person name="Saif S."/>
            <person name="Shea T."/>
            <person name="Sisk P."/>
            <person name="Sykes S."/>
            <person name="Wortman J."/>
            <person name="Nusbaum C."/>
            <person name="Birren B."/>
        </authorList>
    </citation>
    <scope>NUCLEOTIDE SEQUENCE [LARGE SCALE GENOMIC DNA]</scope>
    <source>
        <strain evidence="2 3">CBS 101466</strain>
    </source>
</reference>
<dbReference type="CDD" id="cd09917">
    <property type="entry name" value="F-box_SF"/>
    <property type="match status" value="1"/>
</dbReference>
<dbReference type="Proteomes" id="UP000030752">
    <property type="component" value="Unassembled WGS sequence"/>
</dbReference>
<dbReference type="HOGENOM" id="CLU_567448_0_0_1"/>
<dbReference type="InterPro" id="IPR036047">
    <property type="entry name" value="F-box-like_dom_sf"/>
</dbReference>